<dbReference type="Proteomes" id="UP000294547">
    <property type="component" value="Unassembled WGS sequence"/>
</dbReference>
<sequence length="134" mass="14358">MLFTIPLTIVPLIAYNLFAWGLFGAGGGDPWLAPLFTVEMLSGARFTMTSGDLMLVIGIVLLFVEILKATRTGNASLADHVLSMLVFVAYLVEFLIAAPAAHSVFVILTVIAFVDVVAGFTITIRGARRDIGWG</sequence>
<gene>
    <name evidence="2" type="ORF">EDD54_2697</name>
</gene>
<reference evidence="2 3" key="1">
    <citation type="submission" date="2019-03" db="EMBL/GenBank/DDBJ databases">
        <title>Genomic Encyclopedia of Type Strains, Phase IV (KMG-IV): sequencing the most valuable type-strain genomes for metagenomic binning, comparative biology and taxonomic classification.</title>
        <authorList>
            <person name="Goeker M."/>
        </authorList>
    </citation>
    <scope>NUCLEOTIDE SEQUENCE [LARGE SCALE GENOMIC DNA]</scope>
    <source>
        <strain evidence="2 3">DSM 102969</strain>
    </source>
</reference>
<organism evidence="2 3">
    <name type="scientific">Oharaeibacter diazotrophicus</name>
    <dbReference type="NCBI Taxonomy" id="1920512"/>
    <lineage>
        <taxon>Bacteria</taxon>
        <taxon>Pseudomonadati</taxon>
        <taxon>Pseudomonadota</taxon>
        <taxon>Alphaproteobacteria</taxon>
        <taxon>Hyphomicrobiales</taxon>
        <taxon>Pleomorphomonadaceae</taxon>
        <taxon>Oharaeibacter</taxon>
    </lineage>
</organism>
<dbReference type="RefSeq" id="WP_126539965.1">
    <property type="nucleotide sequence ID" value="NZ_BSPM01000002.1"/>
</dbReference>
<evidence type="ECO:0000256" key="1">
    <source>
        <dbReference type="SAM" id="Phobius"/>
    </source>
</evidence>
<proteinExistence type="predicted"/>
<feature type="transmembrane region" description="Helical" evidence="1">
    <location>
        <begin position="76"/>
        <end position="98"/>
    </location>
</feature>
<name>A0A4R6RDC6_9HYPH</name>
<dbReference type="AlphaFoldDB" id="A0A4R6RDC6"/>
<protein>
    <recommendedName>
        <fullName evidence="4">Transmembrane protein</fullName>
    </recommendedName>
</protein>
<accession>A0A4R6RDC6</accession>
<evidence type="ECO:0000313" key="3">
    <source>
        <dbReference type="Proteomes" id="UP000294547"/>
    </source>
</evidence>
<feature type="transmembrane region" description="Helical" evidence="1">
    <location>
        <begin position="46"/>
        <end position="64"/>
    </location>
</feature>
<comment type="caution">
    <text evidence="2">The sequence shown here is derived from an EMBL/GenBank/DDBJ whole genome shotgun (WGS) entry which is preliminary data.</text>
</comment>
<dbReference type="OrthoDB" id="9811032at2"/>
<feature type="transmembrane region" description="Helical" evidence="1">
    <location>
        <begin position="7"/>
        <end position="26"/>
    </location>
</feature>
<evidence type="ECO:0000313" key="2">
    <source>
        <dbReference type="EMBL" id="TDP84094.1"/>
    </source>
</evidence>
<keyword evidence="1" id="KW-1133">Transmembrane helix</keyword>
<feature type="transmembrane region" description="Helical" evidence="1">
    <location>
        <begin position="104"/>
        <end position="124"/>
    </location>
</feature>
<evidence type="ECO:0008006" key="4">
    <source>
        <dbReference type="Google" id="ProtNLM"/>
    </source>
</evidence>
<keyword evidence="3" id="KW-1185">Reference proteome</keyword>
<keyword evidence="1" id="KW-0812">Transmembrane</keyword>
<dbReference type="EMBL" id="SNXY01000008">
    <property type="protein sequence ID" value="TDP84094.1"/>
    <property type="molecule type" value="Genomic_DNA"/>
</dbReference>
<keyword evidence="1" id="KW-0472">Membrane</keyword>